<dbReference type="PANTHER" id="PTHR34613">
    <property type="entry name" value="SLL0800 PROTEIN"/>
    <property type="match status" value="1"/>
</dbReference>
<accession>A0A455SYS8</accession>
<name>A0A455SYS8_9CHLR</name>
<dbReference type="AlphaFoldDB" id="A0A455SYS8"/>
<protein>
    <recommendedName>
        <fullName evidence="2">DUF4351 domain-containing protein</fullName>
    </recommendedName>
</protein>
<sequence length="311" mass="35557">MSFSGQQPWDHSSRGLLQAALKDMLTWLCDGVELIGECEEVSRLSGEMQSLHLRADELCRVRVDGRPCLFHIEFQARGDAQMASRLLEYNIVARRLYQQEVFSWVIYLHEGGKMPLPPLRWPGLRKGEADTLSFSYRVVKLWEVAAEDLLCLDLPGIWPLALLCRGGRRYEVVERVIAGLEQAQKRQRISAQQLRDLLAHAKTLASLTFQGHVDSSRVQRRFEMLREIYRESPAVQEWLAEGRAEGLAEGRLVTEQELLLSLLARRFPALVPELEPRIRSLQDPDRLRALLLALCDIFDPDAARALFTDSQ</sequence>
<evidence type="ECO:0000313" key="1">
    <source>
        <dbReference type="EMBL" id="BBH92746.1"/>
    </source>
</evidence>
<gene>
    <name evidence="1" type="ORF">KTA_09450</name>
</gene>
<proteinExistence type="predicted"/>
<organism evidence="1">
    <name type="scientific">Thermogemmatispora argillosa</name>
    <dbReference type="NCBI Taxonomy" id="2045280"/>
    <lineage>
        <taxon>Bacteria</taxon>
        <taxon>Bacillati</taxon>
        <taxon>Chloroflexota</taxon>
        <taxon>Ktedonobacteria</taxon>
        <taxon>Thermogemmatisporales</taxon>
        <taxon>Thermogemmatisporaceae</taxon>
        <taxon>Thermogemmatispora</taxon>
    </lineage>
</organism>
<evidence type="ECO:0008006" key="2">
    <source>
        <dbReference type="Google" id="ProtNLM"/>
    </source>
</evidence>
<dbReference type="EMBL" id="AP019377">
    <property type="protein sequence ID" value="BBH92746.1"/>
    <property type="molecule type" value="Genomic_DNA"/>
</dbReference>
<reference evidence="1" key="1">
    <citation type="submission" date="2018-12" db="EMBL/GenBank/DDBJ databases">
        <title>Novel natural products biosynthetic potential of the class Ktedonobacteria.</title>
        <authorList>
            <person name="Zheng Y."/>
            <person name="Saitou A."/>
            <person name="Wang C.M."/>
            <person name="Toyoda A."/>
            <person name="Minakuchi Y."/>
            <person name="Sekiguchi Y."/>
            <person name="Ueda K."/>
            <person name="Takano H."/>
            <person name="Sakai Y."/>
            <person name="Yokota A."/>
            <person name="Yabe S."/>
        </authorList>
    </citation>
    <scope>NUCLEOTIDE SEQUENCE</scope>
    <source>
        <strain evidence="1">A3-2</strain>
    </source>
</reference>
<dbReference type="PANTHER" id="PTHR34613:SF1">
    <property type="entry name" value="SLL6017 PROTEIN"/>
    <property type="match status" value="1"/>
</dbReference>